<dbReference type="SMART" id="SM00481">
    <property type="entry name" value="POLIIIAc"/>
    <property type="match status" value="1"/>
</dbReference>
<protein>
    <submittedName>
        <fullName evidence="2">CehA/McbA family metallohydrolase</fullName>
    </submittedName>
</protein>
<dbReference type="InterPro" id="IPR052018">
    <property type="entry name" value="PHP_domain"/>
</dbReference>
<dbReference type="Proteomes" id="UP000678243">
    <property type="component" value="Unassembled WGS sequence"/>
</dbReference>
<dbReference type="PANTHER" id="PTHR42924:SF3">
    <property type="entry name" value="POLYMERASE_HISTIDINOL PHOSPHATASE N-TERMINAL DOMAIN-CONTAINING PROTEIN"/>
    <property type="match status" value="1"/>
</dbReference>
<sequence length="418" mass="44834">MARLRTTLRLTHERQNEDRYVRVPFEVPAGTESLEVRLSYDTEAAVIDLGCEGAAGWRGWSGGSRQDFVIRGDDATPGYLPGRPEEGEWSVILGVHRLPDGGTDATVEVLLPAESGIDHGPVPPRIDGVPRGSSRNLPAAPGLRWYAGDFHGHTLHSDGHESIAGLASLGVRAGLDFLSVTDHNTVSHHAHLPVVGAQQGITLLPGQEVTTHRGHANAFGDIGWIDFRRPAQEWVDEVERRGGVLSVNHPISGDCSWLHPLERTPRAIELWHSTWYRELIATSPLAFHERWDKGAVLLGGADFHMQSQGIGPGTPTTWVAAEDDSAEAILAGVAAGRTAIMGGVTVRDGLTVPELFTAPVLLRVDGELLAIDADGLILVDGAGARRSVHGDRTPFDGDPAAGPYYLLHPDRSIAALCA</sequence>
<reference evidence="2 3" key="1">
    <citation type="submission" date="2021-04" db="EMBL/GenBank/DDBJ databases">
        <title>Whole genome analysis of root endophytic bacterium Microbacterium paraoxydans ku-mp colonizing RP-bio226 rice variety.</title>
        <authorList>
            <person name="Ulaganathan K."/>
            <person name="Latha B."/>
        </authorList>
    </citation>
    <scope>NUCLEOTIDE SEQUENCE [LARGE SCALE GENOMIC DNA]</scope>
    <source>
        <strain evidence="3">ku-mp</strain>
    </source>
</reference>
<comment type="caution">
    <text evidence="2">The sequence shown here is derived from an EMBL/GenBank/DDBJ whole genome shotgun (WGS) entry which is preliminary data.</text>
</comment>
<dbReference type="PANTHER" id="PTHR42924">
    <property type="entry name" value="EXONUCLEASE"/>
    <property type="match status" value="1"/>
</dbReference>
<organism evidence="2 3">
    <name type="scientific">Microbacterium paraoxydans</name>
    <dbReference type="NCBI Taxonomy" id="199592"/>
    <lineage>
        <taxon>Bacteria</taxon>
        <taxon>Bacillati</taxon>
        <taxon>Actinomycetota</taxon>
        <taxon>Actinomycetes</taxon>
        <taxon>Micrococcales</taxon>
        <taxon>Microbacteriaceae</taxon>
        <taxon>Microbacterium</taxon>
    </lineage>
</organism>
<proteinExistence type="predicted"/>
<dbReference type="SUPFAM" id="SSF89550">
    <property type="entry name" value="PHP domain-like"/>
    <property type="match status" value="1"/>
</dbReference>
<dbReference type="RefSeq" id="WP_211542220.1">
    <property type="nucleotide sequence ID" value="NZ_JAGTUK010000002.1"/>
</dbReference>
<evidence type="ECO:0000313" key="2">
    <source>
        <dbReference type="EMBL" id="MBS0023862.1"/>
    </source>
</evidence>
<dbReference type="InterPro" id="IPR003141">
    <property type="entry name" value="Pol/His_phosphatase_N"/>
</dbReference>
<feature type="domain" description="Polymerase/histidinol phosphatase N-terminal" evidence="1">
    <location>
        <begin position="148"/>
        <end position="213"/>
    </location>
</feature>
<gene>
    <name evidence="2" type="ORF">KE274_07040</name>
</gene>
<evidence type="ECO:0000313" key="3">
    <source>
        <dbReference type="Proteomes" id="UP000678243"/>
    </source>
</evidence>
<dbReference type="InterPro" id="IPR016195">
    <property type="entry name" value="Pol/histidinol_Pase-like"/>
</dbReference>
<evidence type="ECO:0000259" key="1">
    <source>
        <dbReference type="SMART" id="SM00481"/>
    </source>
</evidence>
<name>A0ABS5INM0_9MICO</name>
<dbReference type="EMBL" id="JAGTUK010000002">
    <property type="protein sequence ID" value="MBS0023862.1"/>
    <property type="molecule type" value="Genomic_DNA"/>
</dbReference>
<accession>A0ABS5INM0</accession>
<dbReference type="Gene3D" id="3.20.20.140">
    <property type="entry name" value="Metal-dependent hydrolases"/>
    <property type="match status" value="1"/>
</dbReference>
<keyword evidence="3" id="KW-1185">Reference proteome</keyword>
<dbReference type="NCBIfam" id="NF038032">
    <property type="entry name" value="CehA_McbA_metalo"/>
    <property type="match status" value="1"/>
</dbReference>